<dbReference type="VEuPathDB" id="MicrosporidiaDB:ECANGB1_2349"/>
<reference evidence="1 2" key="1">
    <citation type="journal article" date="2017" name="Environ. Microbiol.">
        <title>Decay of the glycolytic pathway and adaptation to intranuclear parasitism within Enterocytozoonidae microsporidia.</title>
        <authorList>
            <person name="Wiredu Boakye D."/>
            <person name="Jaroenlak P."/>
            <person name="Prachumwat A."/>
            <person name="Williams T.A."/>
            <person name="Bateman K.S."/>
            <person name="Itsathitphaisarn O."/>
            <person name="Sritunyalucksana K."/>
            <person name="Paszkiewicz K.H."/>
            <person name="Moore K.A."/>
            <person name="Stentiford G.D."/>
            <person name="Williams B.A."/>
        </authorList>
    </citation>
    <scope>NUCLEOTIDE SEQUENCE [LARGE SCALE GENOMIC DNA]</scope>
    <source>
        <strain evidence="1 2">GB1</strain>
    </source>
</reference>
<sequence>MFQVQLQQVKYKQFNSKLGLEMGINLIKTNENVCVIRLLDNINFFVEESSNPMIGTEQAMVAYNKRKAAIETDGKEIRS</sequence>
<comment type="caution">
    <text evidence="1">The sequence shown here is derived from an EMBL/GenBank/DDBJ whole genome shotgun (WGS) entry which is preliminary data.</text>
</comment>
<accession>A0A1Y1S8K2</accession>
<dbReference type="AlphaFoldDB" id="A0A1Y1S8K2"/>
<protein>
    <submittedName>
        <fullName evidence="1">Uncharacterized protein</fullName>
    </submittedName>
</protein>
<organism evidence="1 2">
    <name type="scientific">Enterospora canceri</name>
    <dbReference type="NCBI Taxonomy" id="1081671"/>
    <lineage>
        <taxon>Eukaryota</taxon>
        <taxon>Fungi</taxon>
        <taxon>Fungi incertae sedis</taxon>
        <taxon>Microsporidia</taxon>
        <taxon>Enterocytozoonidae</taxon>
        <taxon>Enterospora</taxon>
    </lineage>
</organism>
<dbReference type="Proteomes" id="UP000192639">
    <property type="component" value="Unassembled WGS sequence"/>
</dbReference>
<gene>
    <name evidence="1" type="ORF">ECANGB1_2349</name>
</gene>
<dbReference type="EMBL" id="LWDP01000009">
    <property type="protein sequence ID" value="ORD94779.1"/>
    <property type="molecule type" value="Genomic_DNA"/>
</dbReference>
<proteinExistence type="predicted"/>
<evidence type="ECO:0000313" key="1">
    <source>
        <dbReference type="EMBL" id="ORD94779.1"/>
    </source>
</evidence>
<evidence type="ECO:0000313" key="2">
    <source>
        <dbReference type="Proteomes" id="UP000192639"/>
    </source>
</evidence>
<keyword evidence="2" id="KW-1185">Reference proteome</keyword>
<name>A0A1Y1S8K2_9MICR</name>